<keyword evidence="4" id="KW-1185">Reference proteome</keyword>
<organism evidence="3 4">
    <name type="scientific">Ecytonucleospora hepatopenaei</name>
    <dbReference type="NCBI Taxonomy" id="646526"/>
    <lineage>
        <taxon>Eukaryota</taxon>
        <taxon>Fungi</taxon>
        <taxon>Fungi incertae sedis</taxon>
        <taxon>Microsporidia</taxon>
        <taxon>Enterocytozoonidae</taxon>
        <taxon>Ecytonucleospora</taxon>
    </lineage>
</organism>
<evidence type="ECO:0000256" key="1">
    <source>
        <dbReference type="SAM" id="MobiDB-lite"/>
    </source>
</evidence>
<dbReference type="EMBL" id="MNPJ01000020">
    <property type="protein sequence ID" value="OQS54421.1"/>
    <property type="molecule type" value="Genomic_DNA"/>
</dbReference>
<evidence type="ECO:0000313" key="4">
    <source>
        <dbReference type="Proteomes" id="UP000192758"/>
    </source>
</evidence>
<dbReference type="Proteomes" id="UP000192758">
    <property type="component" value="Unassembled WGS sequence"/>
</dbReference>
<evidence type="ECO:0000259" key="2">
    <source>
        <dbReference type="Pfam" id="PF17032"/>
    </source>
</evidence>
<dbReference type="AlphaFoldDB" id="A0A1W0E5B9"/>
<evidence type="ECO:0000313" key="3">
    <source>
        <dbReference type="EMBL" id="OQS54421.1"/>
    </source>
</evidence>
<dbReference type="VEuPathDB" id="MicrosporidiaDB:EHP00_1915"/>
<gene>
    <name evidence="3" type="ORF">EHP00_1915</name>
</gene>
<feature type="compositionally biased region" description="Polar residues" evidence="1">
    <location>
        <begin position="119"/>
        <end position="128"/>
    </location>
</feature>
<comment type="caution">
    <text evidence="3">The sequence shown here is derived from an EMBL/GenBank/DDBJ whole genome shotgun (WGS) entry which is preliminary data.</text>
</comment>
<dbReference type="OrthoDB" id="2186471at2759"/>
<feature type="region of interest" description="Disordered" evidence="1">
    <location>
        <begin position="119"/>
        <end position="145"/>
    </location>
</feature>
<protein>
    <recommendedName>
        <fullName evidence="2">Zinc-ribbon 15 domain-containing protein</fullName>
    </recommendedName>
</protein>
<dbReference type="InterPro" id="IPR031493">
    <property type="entry name" value="Zinc_ribbon_15"/>
</dbReference>
<accession>A0A1W0E5B9</accession>
<proteinExistence type="predicted"/>
<name>A0A1W0E5B9_9MICR</name>
<feature type="compositionally biased region" description="Low complexity" evidence="1">
    <location>
        <begin position="129"/>
        <end position="145"/>
    </location>
</feature>
<feature type="domain" description="Zinc-ribbon 15" evidence="2">
    <location>
        <begin position="35"/>
        <end position="109"/>
    </location>
</feature>
<reference evidence="3 4" key="1">
    <citation type="journal article" date="2017" name="Environ. Microbiol.">
        <title>Decay of the glycolytic pathway and adaptation to intranuclear parasitism within Enterocytozoonidae microsporidia.</title>
        <authorList>
            <person name="Wiredu Boakye D."/>
            <person name="Jaroenlak P."/>
            <person name="Prachumwat A."/>
            <person name="Williams T.A."/>
            <person name="Bateman K.S."/>
            <person name="Itsathitphaisarn O."/>
            <person name="Sritunyalucksana K."/>
            <person name="Paszkiewicz K.H."/>
            <person name="Moore K.A."/>
            <person name="Stentiford G.D."/>
            <person name="Williams B.A."/>
        </authorList>
    </citation>
    <scope>NUCLEOTIDE SEQUENCE [LARGE SCALE GENOMIC DNA]</scope>
    <source>
        <strain evidence="3 4">TH1</strain>
    </source>
</reference>
<dbReference type="Pfam" id="PF17032">
    <property type="entry name" value="Zn_ribbon_15"/>
    <property type="match status" value="1"/>
</dbReference>
<sequence>MANCFCCLYPWECGCEEVHKEIQTPEGYPEPPKNILCPCCNRRVNAVYVQADTYCACCFIPCPCCKCGQSPPELSCPYCSYTFPGMGYSECSQCHNAMGPGENFCNNCGGRKGNGATKNTVSTAQNRKNNNTNNSNNNSNSSNTN</sequence>